<evidence type="ECO:0000313" key="1">
    <source>
        <dbReference type="EMBL" id="ANF84146.1"/>
    </source>
</evidence>
<dbReference type="PATRIC" id="fig|219572.3.peg.717"/>
<name>A0A172YVY6_9PSED</name>
<sequence length="97" mass="10932">MAAVDYLLERGFTAKKSGMRVRVSPASKLTDDVRQYVKAHRLELLAELAANDGVERRCYWHVVRDGKTICTMVGEPSTYAEATTEVKSRWADAEVKQ</sequence>
<dbReference type="RefSeq" id="WP_064450573.1">
    <property type="nucleotide sequence ID" value="NZ_CP015600.1"/>
</dbReference>
<protein>
    <recommendedName>
        <fullName evidence="3">TubC N-terminal docking domain-containing protein</fullName>
    </recommendedName>
</protein>
<dbReference type="AlphaFoldDB" id="A0A172YVY6"/>
<dbReference type="KEGG" id="panr:A7J50_0702"/>
<reference evidence="1 2" key="1">
    <citation type="submission" date="2016-05" db="EMBL/GenBank/DDBJ databases">
        <title>Complete genome sequence of Pseudomonas antarctica PAMC 27494.</title>
        <authorList>
            <person name="Lee J."/>
        </authorList>
    </citation>
    <scope>NUCLEOTIDE SEQUENCE [LARGE SCALE GENOMIC DNA]</scope>
    <source>
        <strain evidence="1 2">PAMC 27494</strain>
    </source>
</reference>
<dbReference type="EMBL" id="CP015600">
    <property type="protein sequence ID" value="ANF84146.1"/>
    <property type="molecule type" value="Genomic_DNA"/>
</dbReference>
<dbReference type="Proteomes" id="UP000077829">
    <property type="component" value="Chromosome"/>
</dbReference>
<accession>A0A172YVY6</accession>
<organism evidence="1 2">
    <name type="scientific">Pseudomonas antarctica</name>
    <dbReference type="NCBI Taxonomy" id="219572"/>
    <lineage>
        <taxon>Bacteria</taxon>
        <taxon>Pseudomonadati</taxon>
        <taxon>Pseudomonadota</taxon>
        <taxon>Gammaproteobacteria</taxon>
        <taxon>Pseudomonadales</taxon>
        <taxon>Pseudomonadaceae</taxon>
        <taxon>Pseudomonas</taxon>
    </lineage>
</organism>
<dbReference type="STRING" id="219572.A7J50_0702"/>
<evidence type="ECO:0000313" key="2">
    <source>
        <dbReference type="Proteomes" id="UP000077829"/>
    </source>
</evidence>
<proteinExistence type="predicted"/>
<gene>
    <name evidence="1" type="ORF">A7J50_0702</name>
</gene>
<evidence type="ECO:0008006" key="3">
    <source>
        <dbReference type="Google" id="ProtNLM"/>
    </source>
</evidence>